<evidence type="ECO:0000313" key="3">
    <source>
        <dbReference type="Proteomes" id="UP000236291"/>
    </source>
</evidence>
<sequence length="101" mass="10833">QPNSSSGSKEEGPKKDGNQAAPGGTLRIQKWWGLNVVSVKSQGSTVGEKAQKGEAHMGESKKKVKLTADDQFVVHLIDVLCVMAEKDEVGRKRLFGDGLQA</sequence>
<comment type="caution">
    <text evidence="2">The sequence shown here is derived from an EMBL/GenBank/DDBJ whole genome shotgun (WGS) entry which is preliminary data.</text>
</comment>
<evidence type="ECO:0000256" key="1">
    <source>
        <dbReference type="SAM" id="MobiDB-lite"/>
    </source>
</evidence>
<dbReference type="Proteomes" id="UP000236291">
    <property type="component" value="Unassembled WGS sequence"/>
</dbReference>
<reference evidence="2 3" key="1">
    <citation type="journal article" date="2014" name="Am. J. Bot.">
        <title>Genome assembly and annotation for red clover (Trifolium pratense; Fabaceae).</title>
        <authorList>
            <person name="Istvanek J."/>
            <person name="Jaros M."/>
            <person name="Krenek A."/>
            <person name="Repkova J."/>
        </authorList>
    </citation>
    <scope>NUCLEOTIDE SEQUENCE [LARGE SCALE GENOMIC DNA]</scope>
    <source>
        <strain evidence="3">cv. Tatra</strain>
        <tissue evidence="2">Young leaves</tissue>
    </source>
</reference>
<dbReference type="EMBL" id="ASHM01062286">
    <property type="protein sequence ID" value="PNX90263.1"/>
    <property type="molecule type" value="Genomic_DNA"/>
</dbReference>
<protein>
    <submittedName>
        <fullName evidence="2">Uncharacterized protein</fullName>
    </submittedName>
</protein>
<dbReference type="AlphaFoldDB" id="A0A2K3MHK0"/>
<name>A0A2K3MHK0_TRIPR</name>
<feature type="compositionally biased region" description="Basic and acidic residues" evidence="1">
    <location>
        <begin position="8"/>
        <end position="17"/>
    </location>
</feature>
<accession>A0A2K3MHK0</accession>
<feature type="region of interest" description="Disordered" evidence="1">
    <location>
        <begin position="1"/>
        <end position="24"/>
    </location>
</feature>
<organism evidence="2 3">
    <name type="scientific">Trifolium pratense</name>
    <name type="common">Red clover</name>
    <dbReference type="NCBI Taxonomy" id="57577"/>
    <lineage>
        <taxon>Eukaryota</taxon>
        <taxon>Viridiplantae</taxon>
        <taxon>Streptophyta</taxon>
        <taxon>Embryophyta</taxon>
        <taxon>Tracheophyta</taxon>
        <taxon>Spermatophyta</taxon>
        <taxon>Magnoliopsida</taxon>
        <taxon>eudicotyledons</taxon>
        <taxon>Gunneridae</taxon>
        <taxon>Pentapetalae</taxon>
        <taxon>rosids</taxon>
        <taxon>fabids</taxon>
        <taxon>Fabales</taxon>
        <taxon>Fabaceae</taxon>
        <taxon>Papilionoideae</taxon>
        <taxon>50 kb inversion clade</taxon>
        <taxon>NPAAA clade</taxon>
        <taxon>Hologalegina</taxon>
        <taxon>IRL clade</taxon>
        <taxon>Trifolieae</taxon>
        <taxon>Trifolium</taxon>
    </lineage>
</organism>
<reference evidence="2 3" key="2">
    <citation type="journal article" date="2017" name="Front. Plant Sci.">
        <title>Gene Classification and Mining of Molecular Markers Useful in Red Clover (Trifolium pratense) Breeding.</title>
        <authorList>
            <person name="Istvanek J."/>
            <person name="Dluhosova J."/>
            <person name="Dluhos P."/>
            <person name="Patkova L."/>
            <person name="Nedelnik J."/>
            <person name="Repkova J."/>
        </authorList>
    </citation>
    <scope>NUCLEOTIDE SEQUENCE [LARGE SCALE GENOMIC DNA]</scope>
    <source>
        <strain evidence="3">cv. Tatra</strain>
        <tissue evidence="2">Young leaves</tissue>
    </source>
</reference>
<proteinExistence type="predicted"/>
<gene>
    <name evidence="2" type="ORF">L195_g046386</name>
</gene>
<evidence type="ECO:0000313" key="2">
    <source>
        <dbReference type="EMBL" id="PNX90263.1"/>
    </source>
</evidence>
<feature type="non-terminal residue" evidence="2">
    <location>
        <position position="1"/>
    </location>
</feature>